<dbReference type="AlphaFoldDB" id="A0AAD4YUZ1"/>
<protein>
    <submittedName>
        <fullName evidence="1">Uncharacterized protein</fullName>
    </submittedName>
</protein>
<keyword evidence="2" id="KW-1185">Reference proteome</keyword>
<organism evidence="1 2">
    <name type="scientific">Prunus dulcis</name>
    <name type="common">Almond</name>
    <name type="synonym">Amygdalus dulcis</name>
    <dbReference type="NCBI Taxonomy" id="3755"/>
    <lineage>
        <taxon>Eukaryota</taxon>
        <taxon>Viridiplantae</taxon>
        <taxon>Streptophyta</taxon>
        <taxon>Embryophyta</taxon>
        <taxon>Tracheophyta</taxon>
        <taxon>Spermatophyta</taxon>
        <taxon>Magnoliopsida</taxon>
        <taxon>eudicotyledons</taxon>
        <taxon>Gunneridae</taxon>
        <taxon>Pentapetalae</taxon>
        <taxon>rosids</taxon>
        <taxon>fabids</taxon>
        <taxon>Rosales</taxon>
        <taxon>Rosaceae</taxon>
        <taxon>Amygdaloideae</taxon>
        <taxon>Amygdaleae</taxon>
        <taxon>Prunus</taxon>
    </lineage>
</organism>
<accession>A0AAD4YUZ1</accession>
<name>A0AAD4YUZ1_PRUDU</name>
<evidence type="ECO:0000313" key="1">
    <source>
        <dbReference type="EMBL" id="KAI5323392.1"/>
    </source>
</evidence>
<dbReference type="Proteomes" id="UP001054821">
    <property type="component" value="Chromosome 6"/>
</dbReference>
<dbReference type="PANTHER" id="PTHR33116">
    <property type="entry name" value="REVERSE TRANSCRIPTASE ZINC-BINDING DOMAIN-CONTAINING PROTEIN-RELATED-RELATED"/>
    <property type="match status" value="1"/>
</dbReference>
<evidence type="ECO:0000313" key="2">
    <source>
        <dbReference type="Proteomes" id="UP001054821"/>
    </source>
</evidence>
<reference evidence="1 2" key="1">
    <citation type="journal article" date="2022" name="G3 (Bethesda)">
        <title>Whole-genome sequence and methylome profiling of the almond [Prunus dulcis (Mill.) D.A. Webb] cultivar 'Nonpareil'.</title>
        <authorList>
            <person name="D'Amico-Willman K.M."/>
            <person name="Ouma W.Z."/>
            <person name="Meulia T."/>
            <person name="Sideli G.M."/>
            <person name="Gradziel T.M."/>
            <person name="Fresnedo-Ramirez J."/>
        </authorList>
    </citation>
    <scope>NUCLEOTIDE SEQUENCE [LARGE SCALE GENOMIC DNA]</scope>
    <source>
        <strain evidence="1">Clone GOH B32 T37-40</strain>
    </source>
</reference>
<dbReference type="PANTHER" id="PTHR33116:SF78">
    <property type="entry name" value="OS12G0587133 PROTEIN"/>
    <property type="match status" value="1"/>
</dbReference>
<dbReference type="EMBL" id="JAJFAZ020000006">
    <property type="protein sequence ID" value="KAI5323392.1"/>
    <property type="molecule type" value="Genomic_DNA"/>
</dbReference>
<gene>
    <name evidence="1" type="ORF">L3X38_032464</name>
</gene>
<proteinExistence type="predicted"/>
<comment type="caution">
    <text evidence="1">The sequence shown here is derived from an EMBL/GenBank/DDBJ whole genome shotgun (WGS) entry which is preliminary data.</text>
</comment>
<sequence>MPLLHSRIGKHTYSSLVDKVHNRLASWKSKLLSLAGRATLIQAVTASIPVYAMQTTKLPVSVCNDLDIFVNGIWLVNLKQAGVLTIHDSKCSISSFSKNGWWDIDKLRVVLCEDLVQQVISVPVGLLGSLPDTQIWKGSANDNFSVSL</sequence>